<name>A0A1C9HVI0_RHILT</name>
<reference evidence="2" key="1">
    <citation type="journal article" date="2015" name="BMC Genomics">
        <title>Transcriptome profiling of a Rhizobium leguminosarum bv. trifolii rosR mutant reveals the role of the transcriptional regulator RosR in motility, synthesis of cell-surface components, and other cellular processes.</title>
        <authorList>
            <person name="Rachwal K."/>
            <person name="Matczynska E."/>
            <person name="Janczarek M."/>
        </authorList>
    </citation>
    <scope>NUCLEOTIDE SEQUENCE</scope>
    <source>
        <strain evidence="2">Rt24.2</strain>
    </source>
</reference>
<evidence type="ECO:0000259" key="1">
    <source>
        <dbReference type="Pfam" id="PF13751"/>
    </source>
</evidence>
<dbReference type="Pfam" id="PF13751">
    <property type="entry name" value="DDE_Tnp_1_6"/>
    <property type="match status" value="1"/>
</dbReference>
<dbReference type="EMBL" id="KX488360">
    <property type="protein sequence ID" value="AOO90724.1"/>
    <property type="molecule type" value="Genomic_DNA"/>
</dbReference>
<feature type="domain" description="Transposase DDE" evidence="1">
    <location>
        <begin position="9"/>
        <end position="61"/>
    </location>
</feature>
<protein>
    <recommendedName>
        <fullName evidence="1">Transposase DDE domain-containing protein</fullName>
    </recommendedName>
</protein>
<reference evidence="2" key="2">
    <citation type="journal article" date="2016" name="Front. Microbiol.">
        <title>The Regulatory Protein RosR Affects Rhizobium leguminosarum bv. trifolii Protein Profiles, Cell Surface Properties, and Symbiosis with Clover.</title>
        <authorList>
            <person name="Rachwal K."/>
            <person name="Boguszewska A."/>
            <person name="Kopcinska J."/>
            <person name="Karas M."/>
            <person name="Tchorzewski M."/>
            <person name="Janczarek M."/>
        </authorList>
    </citation>
    <scope>NUCLEOTIDE SEQUENCE</scope>
    <source>
        <strain evidence="2">Rt24.2</strain>
    </source>
</reference>
<proteinExistence type="predicted"/>
<accession>A0A1C9HVI0</accession>
<dbReference type="InterPro" id="IPR025668">
    <property type="entry name" value="Tnp_DDE_dom"/>
</dbReference>
<dbReference type="PANTHER" id="PTHR33803:SF3">
    <property type="entry name" value="BLL1974 PROTEIN"/>
    <property type="match status" value="1"/>
</dbReference>
<dbReference type="AlphaFoldDB" id="A0A1C9HVI0"/>
<dbReference type="PANTHER" id="PTHR33803">
    <property type="entry name" value="IS1478 TRANSPOSASE"/>
    <property type="match status" value="1"/>
</dbReference>
<evidence type="ECO:0000313" key="2">
    <source>
        <dbReference type="EMBL" id="AOO90724.1"/>
    </source>
</evidence>
<organism evidence="2">
    <name type="scientific">Rhizobium leguminosarum bv. trifolii</name>
    <dbReference type="NCBI Taxonomy" id="386"/>
    <lineage>
        <taxon>Bacteria</taxon>
        <taxon>Pseudomonadati</taxon>
        <taxon>Pseudomonadota</taxon>
        <taxon>Alphaproteobacteria</taxon>
        <taxon>Hyphomicrobiales</taxon>
        <taxon>Rhizobiaceae</taxon>
        <taxon>Rhizobium/Agrobacterium group</taxon>
        <taxon>Rhizobium</taxon>
    </lineage>
</organism>
<sequence length="124" mass="13880">MIAGSRRGLTPTMRRELKRRSAIEPTIGHMKTDGRLDRNFLLGHDGNTINALLVGVGHNLRLILAKLAPLACFIRAALNVLMAKSDTSPDLPNRQKINDLSLCSGRLIRGWRAKRPLPVLHFRR</sequence>